<accession>A0A917GZY9</accession>
<keyword evidence="1" id="KW-0812">Transmembrane</keyword>
<gene>
    <name evidence="2" type="ORF">GCM10011374_26860</name>
</gene>
<protein>
    <recommendedName>
        <fullName evidence="4">DUF3592 domain-containing protein</fullName>
    </recommendedName>
</protein>
<organism evidence="2 3">
    <name type="scientific">Kocuria dechangensis</name>
    <dbReference type="NCBI Taxonomy" id="1176249"/>
    <lineage>
        <taxon>Bacteria</taxon>
        <taxon>Bacillati</taxon>
        <taxon>Actinomycetota</taxon>
        <taxon>Actinomycetes</taxon>
        <taxon>Micrococcales</taxon>
        <taxon>Micrococcaceae</taxon>
        <taxon>Kocuria</taxon>
    </lineage>
</organism>
<sequence length="124" mass="13717">MTGLSGAALLEVLSAAATNIGLALLAAALLIRCLYARWHRTEALHVLRDGTHYLRWHTRRDLHEEPWSRPPSPAPEIGSEVTVYYHARHPHRWALTAPYRYLRVLLGVGAVTTGLGLLGPLLLA</sequence>
<reference evidence="2" key="2">
    <citation type="submission" date="2020-09" db="EMBL/GenBank/DDBJ databases">
        <authorList>
            <person name="Sun Q."/>
            <person name="Zhou Y."/>
        </authorList>
    </citation>
    <scope>NUCLEOTIDE SEQUENCE</scope>
    <source>
        <strain evidence="2">CGMCC 1.12187</strain>
    </source>
</reference>
<feature type="transmembrane region" description="Helical" evidence="1">
    <location>
        <begin position="12"/>
        <end position="35"/>
    </location>
</feature>
<dbReference type="Proteomes" id="UP000638848">
    <property type="component" value="Unassembled WGS sequence"/>
</dbReference>
<proteinExistence type="predicted"/>
<reference evidence="2" key="1">
    <citation type="journal article" date="2014" name="Int. J. Syst. Evol. Microbiol.">
        <title>Complete genome sequence of Corynebacterium casei LMG S-19264T (=DSM 44701T), isolated from a smear-ripened cheese.</title>
        <authorList>
            <consortium name="US DOE Joint Genome Institute (JGI-PGF)"/>
            <person name="Walter F."/>
            <person name="Albersmeier A."/>
            <person name="Kalinowski J."/>
            <person name="Ruckert C."/>
        </authorList>
    </citation>
    <scope>NUCLEOTIDE SEQUENCE</scope>
    <source>
        <strain evidence="2">CGMCC 1.12187</strain>
    </source>
</reference>
<dbReference type="AlphaFoldDB" id="A0A917GZY9"/>
<keyword evidence="1" id="KW-0472">Membrane</keyword>
<feature type="transmembrane region" description="Helical" evidence="1">
    <location>
        <begin position="101"/>
        <end position="123"/>
    </location>
</feature>
<evidence type="ECO:0000313" key="2">
    <source>
        <dbReference type="EMBL" id="GGG62327.1"/>
    </source>
</evidence>
<dbReference type="EMBL" id="BMEQ01000015">
    <property type="protein sequence ID" value="GGG62327.1"/>
    <property type="molecule type" value="Genomic_DNA"/>
</dbReference>
<evidence type="ECO:0008006" key="4">
    <source>
        <dbReference type="Google" id="ProtNLM"/>
    </source>
</evidence>
<comment type="caution">
    <text evidence="2">The sequence shown here is derived from an EMBL/GenBank/DDBJ whole genome shotgun (WGS) entry which is preliminary data.</text>
</comment>
<keyword evidence="3" id="KW-1185">Reference proteome</keyword>
<dbReference type="RefSeq" id="WP_188538026.1">
    <property type="nucleotide sequence ID" value="NZ_BMEQ01000015.1"/>
</dbReference>
<keyword evidence="1" id="KW-1133">Transmembrane helix</keyword>
<evidence type="ECO:0000313" key="3">
    <source>
        <dbReference type="Proteomes" id="UP000638848"/>
    </source>
</evidence>
<name>A0A917GZY9_9MICC</name>
<evidence type="ECO:0000256" key="1">
    <source>
        <dbReference type="SAM" id="Phobius"/>
    </source>
</evidence>